<dbReference type="AlphaFoldDB" id="A0A8T9CIP0"/>
<name>A0A8T9CIP0_9HELO</name>
<keyword evidence="3" id="KW-0106">Calcium</keyword>
<keyword evidence="2" id="KW-0677">Repeat</keyword>
<dbReference type="InterPro" id="IPR002048">
    <property type="entry name" value="EF_hand_dom"/>
</dbReference>
<dbReference type="InterPro" id="IPR018247">
    <property type="entry name" value="EF_Hand_1_Ca_BS"/>
</dbReference>
<sequence>MEIPESQNSRDARIEQLWQKLDPQKKGELDVNGLRKGLSKIDHPLKNSHDMLKEIVKAMDKNGDQVIQYEEFRAFVENTEKELLSLFKSIDRDHDGKLDKDELRAAFRKAGLTVSNSKLNRFFSEVDQNHDVGLFLLNSWLYNISGMELGAGTLKKTGNCTVIVFPTTIGNFSWLGYLNSGVPKV</sequence>
<feature type="domain" description="EF-hand" evidence="4">
    <location>
        <begin position="47"/>
        <end position="77"/>
    </location>
</feature>
<dbReference type="SUPFAM" id="SSF47473">
    <property type="entry name" value="EF-hand"/>
    <property type="match status" value="1"/>
</dbReference>
<dbReference type="PROSITE" id="PS00018">
    <property type="entry name" value="EF_HAND_1"/>
    <property type="match status" value="1"/>
</dbReference>
<dbReference type="InterPro" id="IPR011992">
    <property type="entry name" value="EF-hand-dom_pair"/>
</dbReference>
<comment type="caution">
    <text evidence="5">The sequence shown here is derived from an EMBL/GenBank/DDBJ whole genome shotgun (WGS) entry which is preliminary data.</text>
</comment>
<keyword evidence="6" id="KW-1185">Reference proteome</keyword>
<evidence type="ECO:0000256" key="1">
    <source>
        <dbReference type="ARBA" id="ARBA00022723"/>
    </source>
</evidence>
<evidence type="ECO:0000256" key="2">
    <source>
        <dbReference type="ARBA" id="ARBA00022737"/>
    </source>
</evidence>
<dbReference type="SMART" id="SM00054">
    <property type="entry name" value="EFh"/>
    <property type="match status" value="3"/>
</dbReference>
<keyword evidence="1" id="KW-0479">Metal-binding</keyword>
<dbReference type="CDD" id="cd00051">
    <property type="entry name" value="EFh"/>
    <property type="match status" value="1"/>
</dbReference>
<dbReference type="GO" id="GO:0005509">
    <property type="term" value="F:calcium ion binding"/>
    <property type="evidence" value="ECO:0007669"/>
    <property type="project" value="InterPro"/>
</dbReference>
<organism evidence="5 6">
    <name type="scientific">Lachnellula suecica</name>
    <dbReference type="NCBI Taxonomy" id="602035"/>
    <lineage>
        <taxon>Eukaryota</taxon>
        <taxon>Fungi</taxon>
        <taxon>Dikarya</taxon>
        <taxon>Ascomycota</taxon>
        <taxon>Pezizomycotina</taxon>
        <taxon>Leotiomycetes</taxon>
        <taxon>Helotiales</taxon>
        <taxon>Lachnaceae</taxon>
        <taxon>Lachnellula</taxon>
    </lineage>
</organism>
<reference evidence="5 6" key="1">
    <citation type="submission" date="2018-05" db="EMBL/GenBank/DDBJ databases">
        <title>Genome sequencing and assembly of the regulated plant pathogen Lachnellula willkommii and related sister species for the development of diagnostic species identification markers.</title>
        <authorList>
            <person name="Giroux E."/>
            <person name="Bilodeau G."/>
        </authorList>
    </citation>
    <scope>NUCLEOTIDE SEQUENCE [LARGE SCALE GENOMIC DNA]</scope>
    <source>
        <strain evidence="5 6">CBS 268.59</strain>
    </source>
</reference>
<evidence type="ECO:0000313" key="6">
    <source>
        <dbReference type="Proteomes" id="UP000469558"/>
    </source>
</evidence>
<dbReference type="Proteomes" id="UP000469558">
    <property type="component" value="Unassembled WGS sequence"/>
</dbReference>
<dbReference type="Gene3D" id="1.10.238.10">
    <property type="entry name" value="EF-hand"/>
    <property type="match status" value="1"/>
</dbReference>
<feature type="domain" description="EF-hand" evidence="4">
    <location>
        <begin position="78"/>
        <end position="113"/>
    </location>
</feature>
<evidence type="ECO:0000256" key="3">
    <source>
        <dbReference type="ARBA" id="ARBA00022837"/>
    </source>
</evidence>
<dbReference type="PROSITE" id="PS50222">
    <property type="entry name" value="EF_HAND_2"/>
    <property type="match status" value="2"/>
</dbReference>
<dbReference type="OrthoDB" id="270584at2759"/>
<dbReference type="PANTHER" id="PTHR34524:SF6">
    <property type="entry name" value="CALCYPHOSINE LIKE"/>
    <property type="match status" value="1"/>
</dbReference>
<evidence type="ECO:0000259" key="4">
    <source>
        <dbReference type="PROSITE" id="PS50222"/>
    </source>
</evidence>
<dbReference type="Pfam" id="PF13499">
    <property type="entry name" value="EF-hand_7"/>
    <property type="match status" value="2"/>
</dbReference>
<dbReference type="InterPro" id="IPR051581">
    <property type="entry name" value="Ca-bind"/>
</dbReference>
<dbReference type="EMBL" id="QGMK01000034">
    <property type="protein sequence ID" value="TVY85042.1"/>
    <property type="molecule type" value="Genomic_DNA"/>
</dbReference>
<dbReference type="PANTHER" id="PTHR34524">
    <property type="entry name" value="CALCYPHOSIN"/>
    <property type="match status" value="1"/>
</dbReference>
<evidence type="ECO:0000313" key="5">
    <source>
        <dbReference type="EMBL" id="TVY85042.1"/>
    </source>
</evidence>
<proteinExistence type="predicted"/>
<protein>
    <submittedName>
        <fullName evidence="5">Calcium-binding mitochondrial carrier protein SCaMC-2</fullName>
    </submittedName>
</protein>
<accession>A0A8T9CIP0</accession>
<gene>
    <name evidence="5" type="primary">slc25a25</name>
    <name evidence="5" type="ORF">LSUE1_G000486</name>
</gene>